<evidence type="ECO:0000313" key="1">
    <source>
        <dbReference type="EMBL" id="AXQ65180.1"/>
    </source>
</evidence>
<dbReference type="RefSeq" id="YP_010051000.1">
    <property type="nucleotide sequence ID" value="NC_054436.1"/>
</dbReference>
<sequence length="378" mass="41720">MGIVADLINGAGTVEVAAPVRTLSPDHTPGMKYTTRLEGEHDGADERELLAALGRDPVALRFDGPPAVYEKRDADGALVFTTYRYKLAARAQDDEILARALSRRFKATPEFRGTSSGAAFNFQASDLQLGKVDNGGTEQIAERYLDSVQRALDTLSRLRRRQTLPLIHVLYPGDCIEGNQSQGGRNMWRTDLTVTEQTRVFRTLMYKTIEAFAPHADQVLVDVVNGNHDEVQRFQTTRPDDGHATESAIAVREGLAMNPATYGHVEVRVPPIDQHHMTVPVGDSVFTIAHGHKWRKGKAMDWWSGQTFYNHPAGAATILAHGHFHEIEVERAGDRYRICSPTYDQGSNYYRDMTGAVSPPGGLVYVTEGGAFSDLSIV</sequence>
<dbReference type="Proteomes" id="UP000262719">
    <property type="component" value="Segment"/>
</dbReference>
<keyword evidence="1" id="KW-0378">Hydrolase</keyword>
<keyword evidence="2" id="KW-1185">Reference proteome</keyword>
<dbReference type="InterPro" id="IPR029052">
    <property type="entry name" value="Metallo-depent_PP-like"/>
</dbReference>
<dbReference type="SUPFAM" id="SSF56300">
    <property type="entry name" value="Metallo-dependent phosphatases"/>
    <property type="match status" value="1"/>
</dbReference>
<organism evidence="1 2">
    <name type="scientific">Gordonia phage Schmidt</name>
    <dbReference type="NCBI Taxonomy" id="2301697"/>
    <lineage>
        <taxon>Viruses</taxon>
        <taxon>Duplodnaviria</taxon>
        <taxon>Heunggongvirae</taxon>
        <taxon>Uroviricota</taxon>
        <taxon>Caudoviricetes</taxon>
        <taxon>Ruthgordonvirinae</taxon>
        <taxon>Schmidtvirus</taxon>
        <taxon>Schmidtvirus schmidt</taxon>
    </lineage>
</organism>
<keyword evidence="1" id="KW-0540">Nuclease</keyword>
<reference evidence="1 2" key="1">
    <citation type="submission" date="2018-07" db="EMBL/GenBank/DDBJ databases">
        <authorList>
            <person name="Roberston F.H."/>
            <person name="Ghiringhelli B.C."/>
            <person name="Garcia S."/>
            <person name="Henry S."/>
            <person name="Naegele L."/>
            <person name="Slowan-Pomeroy T."/>
            <person name="Briggs L.A."/>
            <person name="Warner M.H."/>
            <person name="Garlena R.A."/>
            <person name="Russell D.A."/>
            <person name="Pope W.H."/>
            <person name="Jacobs-Sera D."/>
            <person name="Hatfull G.F."/>
        </authorList>
    </citation>
    <scope>NUCLEOTIDE SEQUENCE [LARGE SCALE GENOMIC DNA]</scope>
</reference>
<proteinExistence type="predicted"/>
<dbReference type="GeneID" id="63911737"/>
<dbReference type="KEGG" id="vg:63911737"/>
<evidence type="ECO:0000313" key="2">
    <source>
        <dbReference type="Proteomes" id="UP000262719"/>
    </source>
</evidence>
<dbReference type="EMBL" id="MH651189">
    <property type="protein sequence ID" value="AXQ65180.1"/>
    <property type="molecule type" value="Genomic_DNA"/>
</dbReference>
<protein>
    <submittedName>
        <fullName evidence="1">HNH endonuclease</fullName>
    </submittedName>
</protein>
<keyword evidence="1" id="KW-0255">Endonuclease</keyword>
<name>A0A385E0A3_9CAUD</name>
<accession>A0A385E0A3</accession>
<gene>
    <name evidence="1" type="primary">60</name>
    <name evidence="1" type="ORF">SEA_SCHMIDT_60</name>
</gene>
<dbReference type="GO" id="GO:0004519">
    <property type="term" value="F:endonuclease activity"/>
    <property type="evidence" value="ECO:0007669"/>
    <property type="project" value="UniProtKB-KW"/>
</dbReference>